<accession>A0ACA9JYZ5</accession>
<proteinExistence type="predicted"/>
<feature type="non-terminal residue" evidence="1">
    <location>
        <position position="1"/>
    </location>
</feature>
<evidence type="ECO:0000313" key="1">
    <source>
        <dbReference type="EMBL" id="CAG8443167.1"/>
    </source>
</evidence>
<organism evidence="1 2">
    <name type="scientific">Acaulospora colombiana</name>
    <dbReference type="NCBI Taxonomy" id="27376"/>
    <lineage>
        <taxon>Eukaryota</taxon>
        <taxon>Fungi</taxon>
        <taxon>Fungi incertae sedis</taxon>
        <taxon>Mucoromycota</taxon>
        <taxon>Glomeromycotina</taxon>
        <taxon>Glomeromycetes</taxon>
        <taxon>Diversisporales</taxon>
        <taxon>Acaulosporaceae</taxon>
        <taxon>Acaulospora</taxon>
    </lineage>
</organism>
<keyword evidence="2" id="KW-1185">Reference proteome</keyword>
<reference evidence="1" key="1">
    <citation type="submission" date="2021-06" db="EMBL/GenBank/DDBJ databases">
        <authorList>
            <person name="Kallberg Y."/>
            <person name="Tangrot J."/>
            <person name="Rosling A."/>
        </authorList>
    </citation>
    <scope>NUCLEOTIDE SEQUENCE</scope>
    <source>
        <strain evidence="1">CL356</strain>
    </source>
</reference>
<name>A0ACA9JYZ5_9GLOM</name>
<gene>
    <name evidence="1" type="ORF">ACOLOM_LOCUS363</name>
</gene>
<evidence type="ECO:0000313" key="2">
    <source>
        <dbReference type="Proteomes" id="UP000789525"/>
    </source>
</evidence>
<sequence>ALLCPVTFFKKDATKTEKVSEKKVTGKVYVFSSIFCEETIHYIELRISSIEDVSPTVAGTSGTSGISGAAEKGKGVERFRNVPPLRTELSGGSSSATPKIWVKYDGQPTRISFEGEDIHDLKEAIKKRLSPDLDNVDQSFENNLSTPLQVIVKASTELKRHIDEISFKMGELYDEMRELHREVKRVRFAADAWYSDIEKGKFVQERGVEIPFPLDLTRSHKAKSPGKFSQPPNMDMDANPEEEKLQDYFMCECKALENYANIQNKLIVRDTHFSPLLDTRKPDFVFIPSDSPLDSLNVVAVGEIKKRVSESFSNADIGHALSFGWRYLVTILESSPERLGWVEPSLRFGQETVKLVRSIGVGRTSVVYEGIYKDISVAVKMMKKANYLPCVERERAVLEELSELSSPHIPKILFYDENTLVMTPLGEKVNNLRKKDIKNIITTLKHVHSYEYVHRDLRKYNFLRNLDDSKENILIIDWGYSTKNCEDTAFAGALECMPDEVLKSLINEENIVYGPKVDLICFVRSFYLMIHKPSMEMVAFDRDDDIKKRAQMILNFWKDCCKSDVWDSIYRAIEGLDYDKLIQELERFF</sequence>
<dbReference type="Proteomes" id="UP000789525">
    <property type="component" value="Unassembled WGS sequence"/>
</dbReference>
<dbReference type="EMBL" id="CAJVPT010000343">
    <property type="protein sequence ID" value="CAG8443167.1"/>
    <property type="molecule type" value="Genomic_DNA"/>
</dbReference>
<protein>
    <submittedName>
        <fullName evidence="1">5556_t:CDS:1</fullName>
    </submittedName>
</protein>
<comment type="caution">
    <text evidence="1">The sequence shown here is derived from an EMBL/GenBank/DDBJ whole genome shotgun (WGS) entry which is preliminary data.</text>
</comment>